<evidence type="ECO:0000256" key="2">
    <source>
        <dbReference type="ARBA" id="ARBA00022908"/>
    </source>
</evidence>
<keyword evidence="4" id="KW-0233">DNA recombination</keyword>
<dbReference type="InterPro" id="IPR010998">
    <property type="entry name" value="Integrase_recombinase_N"/>
</dbReference>
<gene>
    <name evidence="6" type="ORF">F9K91_22580</name>
</gene>
<dbReference type="Proteomes" id="UP000430843">
    <property type="component" value="Unassembled WGS sequence"/>
</dbReference>
<dbReference type="Pfam" id="PF00589">
    <property type="entry name" value="Phage_integrase"/>
    <property type="match status" value="1"/>
</dbReference>
<proteinExistence type="inferred from homology"/>
<evidence type="ECO:0000259" key="5">
    <source>
        <dbReference type="PROSITE" id="PS51898"/>
    </source>
</evidence>
<dbReference type="SUPFAM" id="SSF56349">
    <property type="entry name" value="DNA breaking-rejoining enzymes"/>
    <property type="match status" value="1"/>
</dbReference>
<organism evidence="6 7">
    <name type="scientific">Brucella tritici</name>
    <dbReference type="NCBI Taxonomy" id="94626"/>
    <lineage>
        <taxon>Bacteria</taxon>
        <taxon>Pseudomonadati</taxon>
        <taxon>Pseudomonadota</taxon>
        <taxon>Alphaproteobacteria</taxon>
        <taxon>Hyphomicrobiales</taxon>
        <taxon>Brucellaceae</taxon>
        <taxon>Brucella/Ochrobactrum group</taxon>
        <taxon>Brucella</taxon>
    </lineage>
</organism>
<evidence type="ECO:0000256" key="3">
    <source>
        <dbReference type="ARBA" id="ARBA00023125"/>
    </source>
</evidence>
<reference evidence="6 7" key="1">
    <citation type="submission" date="2019-09" db="EMBL/GenBank/DDBJ databases">
        <title>Taxonomic organization of the family Brucellaceae based on a phylogenomic approach.</title>
        <authorList>
            <person name="Leclercq S."/>
            <person name="Cloeckaert A."/>
            <person name="Zygmunt M.S."/>
        </authorList>
    </citation>
    <scope>NUCLEOTIDE SEQUENCE [LARGE SCALE GENOMIC DNA]</scope>
    <source>
        <strain evidence="6 7">LMG 18957</strain>
    </source>
</reference>
<comment type="caution">
    <text evidence="6">The sequence shown here is derived from an EMBL/GenBank/DDBJ whole genome shotgun (WGS) entry which is preliminary data.</text>
</comment>
<evidence type="ECO:0000256" key="1">
    <source>
        <dbReference type="ARBA" id="ARBA00008857"/>
    </source>
</evidence>
<dbReference type="Gene3D" id="1.10.443.10">
    <property type="entry name" value="Intergrase catalytic core"/>
    <property type="match status" value="1"/>
</dbReference>
<feature type="domain" description="Tyr recombinase" evidence="5">
    <location>
        <begin position="234"/>
        <end position="496"/>
    </location>
</feature>
<dbReference type="GO" id="GO:0003677">
    <property type="term" value="F:DNA binding"/>
    <property type="evidence" value="ECO:0007669"/>
    <property type="project" value="UniProtKB-KW"/>
</dbReference>
<dbReference type="InterPro" id="IPR013762">
    <property type="entry name" value="Integrase-like_cat_sf"/>
</dbReference>
<protein>
    <submittedName>
        <fullName evidence="6">Tyrosine-type recombinase/integrase</fullName>
    </submittedName>
</protein>
<name>A0A833FID5_9HYPH</name>
<dbReference type="InterPro" id="IPR050090">
    <property type="entry name" value="Tyrosine_recombinase_XerCD"/>
</dbReference>
<dbReference type="GO" id="GO:0015074">
    <property type="term" value="P:DNA integration"/>
    <property type="evidence" value="ECO:0007669"/>
    <property type="project" value="UniProtKB-KW"/>
</dbReference>
<dbReference type="PANTHER" id="PTHR30349">
    <property type="entry name" value="PHAGE INTEGRASE-RELATED"/>
    <property type="match status" value="1"/>
</dbReference>
<dbReference type="CDD" id="cd00397">
    <property type="entry name" value="DNA_BRE_C"/>
    <property type="match status" value="1"/>
</dbReference>
<dbReference type="PROSITE" id="PS51898">
    <property type="entry name" value="TYR_RECOMBINASE"/>
    <property type="match status" value="1"/>
</dbReference>
<evidence type="ECO:0000313" key="7">
    <source>
        <dbReference type="Proteomes" id="UP000430843"/>
    </source>
</evidence>
<dbReference type="PANTHER" id="PTHR30349:SF41">
    <property type="entry name" value="INTEGRASE_RECOMBINASE PROTEIN MJ0367-RELATED"/>
    <property type="match status" value="1"/>
</dbReference>
<sequence>MILLLIPVSLRQVIAVRSDNCSLHADIESTRIGKRREEQHVSEPISIHVCDVRVVKARRDGHDIAGPLPQPQMITPTELQMLFTNDWHPIMPANLFSMQRIYKPMKSARWQNTQKAIANDLAQWWRFVLVNNLEWDAISAEDVSEYGYLMAESVSPFTHRQYSTSTVSRRLASIQNFYSWAWQTGMLSENPQEGCQDSISRFPIGPKSALLPHLATASIVQRKRRGPRGRDPEDNPRPLKVNELRGVLNRLGPRIFGSDGAVLPWKVGDPSKRNRLMAEIAYHTGMRVDEIASISTSDVLNQARKLSSTDKWQQFVLTVRTKGRATRKVVVSSVVLRALVTYHDTERYEAILCAKKHNLDHLAFKEPTHLFVNGVCANFRDVGNPVSAQTPSRAFTKAVLAEGLIIRSAGFKLDPESGDKLVDSDGRPITFSIDLAAHTFHDLRHTFAVMFYKSEVLRGNSEPWEKLRQLLGHSTAETTRKIYLKYIDTEEATISDIAAHYTRMSLYGVR</sequence>
<dbReference type="AlphaFoldDB" id="A0A833FID5"/>
<dbReference type="InterPro" id="IPR002104">
    <property type="entry name" value="Integrase_catalytic"/>
</dbReference>
<accession>A0A833FID5</accession>
<dbReference type="GO" id="GO:0006310">
    <property type="term" value="P:DNA recombination"/>
    <property type="evidence" value="ECO:0007669"/>
    <property type="project" value="UniProtKB-KW"/>
</dbReference>
<dbReference type="Gene3D" id="1.10.150.130">
    <property type="match status" value="1"/>
</dbReference>
<keyword evidence="3" id="KW-0238">DNA-binding</keyword>
<keyword evidence="2" id="KW-0229">DNA integration</keyword>
<evidence type="ECO:0000313" key="6">
    <source>
        <dbReference type="EMBL" id="KAB2662435.1"/>
    </source>
</evidence>
<comment type="similarity">
    <text evidence="1">Belongs to the 'phage' integrase family.</text>
</comment>
<evidence type="ECO:0000256" key="4">
    <source>
        <dbReference type="ARBA" id="ARBA00023172"/>
    </source>
</evidence>
<dbReference type="InterPro" id="IPR011010">
    <property type="entry name" value="DNA_brk_join_enz"/>
</dbReference>
<keyword evidence="7" id="KW-1185">Reference proteome</keyword>
<dbReference type="EMBL" id="WBWA01000032">
    <property type="protein sequence ID" value="KAB2662435.1"/>
    <property type="molecule type" value="Genomic_DNA"/>
</dbReference>